<protein>
    <submittedName>
        <fullName evidence="3">Putative membrane protein</fullName>
    </submittedName>
</protein>
<dbReference type="Pfam" id="PF02405">
    <property type="entry name" value="MlaE"/>
    <property type="match status" value="1"/>
</dbReference>
<dbReference type="GO" id="GO:0005548">
    <property type="term" value="F:phospholipid transporter activity"/>
    <property type="evidence" value="ECO:0007669"/>
    <property type="project" value="TreeGrafter"/>
</dbReference>
<accession>C9RNL5</accession>
<dbReference type="InterPro" id="IPR030802">
    <property type="entry name" value="Permease_MalE"/>
</dbReference>
<keyword evidence="1" id="KW-0812">Transmembrane</keyword>
<dbReference type="GO" id="GO:0043190">
    <property type="term" value="C:ATP-binding cassette (ABC) transporter complex"/>
    <property type="evidence" value="ECO:0007669"/>
    <property type="project" value="InterPro"/>
</dbReference>
<evidence type="ECO:0000313" key="3">
    <source>
        <dbReference type="EMBL" id="ADL26777.1"/>
    </source>
</evidence>
<feature type="transmembrane region" description="Helical" evidence="1">
    <location>
        <begin position="87"/>
        <end position="112"/>
    </location>
</feature>
<reference evidence="3" key="3">
    <citation type="submission" date="2010-08" db="EMBL/GenBank/DDBJ databases">
        <authorList>
            <person name="Durkin A.S."/>
            <person name="Nelson K.E."/>
            <person name="Morrison M."/>
            <person name="Forsberg C.W."/>
            <person name="Wilson D.B."/>
            <person name="Russell J.B."/>
            <person name="Cann I.K.O."/>
            <person name="Mackie R.I."/>
            <person name="White B.A."/>
        </authorList>
    </citation>
    <scope>NUCLEOTIDE SEQUENCE</scope>
    <source>
        <strain evidence="3">S85</strain>
    </source>
</reference>
<dbReference type="Proteomes" id="UP000000517">
    <property type="component" value="Chromosome"/>
</dbReference>
<dbReference type="PANTHER" id="PTHR30188">
    <property type="entry name" value="ABC TRANSPORTER PERMEASE PROTEIN-RELATED"/>
    <property type="match status" value="1"/>
</dbReference>
<dbReference type="AlphaFoldDB" id="C9RNL5"/>
<dbReference type="Proteomes" id="UP000001497">
    <property type="component" value="Chromosome"/>
</dbReference>
<reference evidence="4" key="2">
    <citation type="submission" date="2010-08" db="EMBL/GenBank/DDBJ databases">
        <title>Complete sequence of Fibrobacter succinogenes subsp. succinogenes S85.</title>
        <authorList>
            <person name="Durkin A.S."/>
            <person name="Nelson K.E."/>
            <person name="Morrison M."/>
            <person name="Forsberg C.W."/>
            <person name="Wilson D.B."/>
            <person name="Russell J.B."/>
            <person name="Cann I.K.O."/>
            <person name="Mackie R.I."/>
            <person name="White B.A."/>
        </authorList>
    </citation>
    <scope>NUCLEOTIDE SEQUENCE [LARGE SCALE GENOMIC DNA]</scope>
    <source>
        <strain evidence="4">ATCC 19169 / S85</strain>
    </source>
</reference>
<keyword evidence="5" id="KW-1185">Reference proteome</keyword>
<feature type="transmembrane region" description="Helical" evidence="1">
    <location>
        <begin position="208"/>
        <end position="227"/>
    </location>
</feature>
<reference evidence="2 5" key="1">
    <citation type="submission" date="2009-10" db="EMBL/GenBank/DDBJ databases">
        <title>Complete sequence of Fibrobacter succinogenes subsp. succinogenes S85.</title>
        <authorList>
            <consortium name="US DOE Joint Genome Institute"/>
            <person name="Lucas S."/>
            <person name="Copeland A."/>
            <person name="Lapidus A."/>
            <person name="Glavina del Rio T."/>
            <person name="Tice H."/>
            <person name="Bruce D."/>
            <person name="Goodwin L."/>
            <person name="Pitluck S."/>
            <person name="Chertkov O."/>
            <person name="Detter J.C."/>
            <person name="Han C."/>
            <person name="Tapia R."/>
            <person name="Larimer F."/>
            <person name="Land M."/>
            <person name="Hauser L."/>
            <person name="Kyrpides N."/>
            <person name="Mikhailova N."/>
            <person name="Weimer P.J."/>
            <person name="Stevenson D.M."/>
            <person name="Boyum J."/>
            <person name="Brumm P.I."/>
            <person name="Mead D."/>
        </authorList>
    </citation>
    <scope>NUCLEOTIDE SEQUENCE [LARGE SCALE GENOMIC DNA]</scope>
    <source>
        <strain evidence="5">ATCC 19169 / S85</strain>
        <strain evidence="2">S85</strain>
    </source>
</reference>
<dbReference type="KEGG" id="fsu:Fisuc_0852"/>
<evidence type="ECO:0000313" key="2">
    <source>
        <dbReference type="EMBL" id="ACX74461.1"/>
    </source>
</evidence>
<gene>
    <name evidence="2" type="ordered locus">Fisuc_0852</name>
    <name evidence="3" type="ordered locus">FSU_1296</name>
</gene>
<dbReference type="eggNOG" id="COG0767">
    <property type="taxonomic scope" value="Bacteria"/>
</dbReference>
<dbReference type="KEGG" id="fsc:FSU_1296"/>
<evidence type="ECO:0000313" key="4">
    <source>
        <dbReference type="Proteomes" id="UP000000517"/>
    </source>
</evidence>
<feature type="transmembrane region" description="Helical" evidence="1">
    <location>
        <begin position="54"/>
        <end position="75"/>
    </location>
</feature>
<organism evidence="3 4">
    <name type="scientific">Fibrobacter succinogenes (strain ATCC 19169 / S85)</name>
    <dbReference type="NCBI Taxonomy" id="59374"/>
    <lineage>
        <taxon>Bacteria</taxon>
        <taxon>Pseudomonadati</taxon>
        <taxon>Fibrobacterota</taxon>
        <taxon>Fibrobacteria</taxon>
        <taxon>Fibrobacterales</taxon>
        <taxon>Fibrobacteraceae</taxon>
        <taxon>Fibrobacter</taxon>
    </lineage>
</organism>
<proteinExistence type="predicted"/>
<sequence length="261" mass="28529">MILLINKIAEGLGRAVRRFLNKVVGYVLFIWELFKNIPGAFTNLHTTVEQMHHVGITSIPVVFAASLATGAIMSWQLAYQFGDMIPMMFVGMAVGKSVMVELCPILTAMVLAGRIGASMCSELGTMAVTEQLDAYKVLGLNPYKYLLAPRLIATVIMLPVLTILSIFIGIVGGYEVAHLYKEVSWSVFFYGVRMFYQNWDLVVGLIKATLYGFFISSYACFFGFFTHSGAEGVGKSTKATVVAGMTSILIGGFTLSKLLLV</sequence>
<feature type="transmembrane region" description="Helical" evidence="1">
    <location>
        <begin position="239"/>
        <end position="260"/>
    </location>
</feature>
<dbReference type="HOGENOM" id="CLU_045686_1_1_0"/>
<evidence type="ECO:0000256" key="1">
    <source>
        <dbReference type="SAM" id="Phobius"/>
    </source>
</evidence>
<dbReference type="EMBL" id="CP002158">
    <property type="protein sequence ID" value="ADL26777.1"/>
    <property type="molecule type" value="Genomic_DNA"/>
</dbReference>
<name>C9RNL5_FIBSS</name>
<feature type="transmembrane region" description="Helical" evidence="1">
    <location>
        <begin position="151"/>
        <end position="172"/>
    </location>
</feature>
<dbReference type="RefSeq" id="WP_014545603.1">
    <property type="nucleotide sequence ID" value="NC_013410.1"/>
</dbReference>
<dbReference type="STRING" id="59374.FSU_1296"/>
<dbReference type="PANTHER" id="PTHR30188:SF4">
    <property type="entry name" value="PROTEIN TRIGALACTOSYLDIACYLGLYCEROL 1, CHLOROPLASTIC"/>
    <property type="match status" value="1"/>
</dbReference>
<keyword evidence="1" id="KW-1133">Transmembrane helix</keyword>
<keyword evidence="1" id="KW-0472">Membrane</keyword>
<dbReference type="OrthoDB" id="9810518at2"/>
<dbReference type="EMBL" id="CP001792">
    <property type="protein sequence ID" value="ACX74461.1"/>
    <property type="molecule type" value="Genomic_DNA"/>
</dbReference>
<evidence type="ECO:0000313" key="5">
    <source>
        <dbReference type="Proteomes" id="UP000001497"/>
    </source>
</evidence>